<evidence type="ECO:0000259" key="1">
    <source>
        <dbReference type="Pfam" id="PF00535"/>
    </source>
</evidence>
<gene>
    <name evidence="2" type="ORF">GCM10023333_25020</name>
</gene>
<dbReference type="InterPro" id="IPR050834">
    <property type="entry name" value="Glycosyltransf_2"/>
</dbReference>
<evidence type="ECO:0000313" key="2">
    <source>
        <dbReference type="EMBL" id="GAA4890784.1"/>
    </source>
</evidence>
<organism evidence="2 3">
    <name type="scientific">Ferrimonas pelagia</name>
    <dbReference type="NCBI Taxonomy" id="1177826"/>
    <lineage>
        <taxon>Bacteria</taxon>
        <taxon>Pseudomonadati</taxon>
        <taxon>Pseudomonadota</taxon>
        <taxon>Gammaproteobacteria</taxon>
        <taxon>Alteromonadales</taxon>
        <taxon>Ferrimonadaceae</taxon>
        <taxon>Ferrimonas</taxon>
    </lineage>
</organism>
<keyword evidence="3" id="KW-1185">Reference proteome</keyword>
<feature type="domain" description="Glycosyltransferase 2-like" evidence="1">
    <location>
        <begin position="8"/>
        <end position="122"/>
    </location>
</feature>
<dbReference type="SUPFAM" id="SSF53448">
    <property type="entry name" value="Nucleotide-diphospho-sugar transferases"/>
    <property type="match status" value="1"/>
</dbReference>
<dbReference type="InterPro" id="IPR029044">
    <property type="entry name" value="Nucleotide-diphossugar_trans"/>
</dbReference>
<dbReference type="RefSeq" id="WP_345335741.1">
    <property type="nucleotide sequence ID" value="NZ_BAABJZ010000084.1"/>
</dbReference>
<dbReference type="InterPro" id="IPR001173">
    <property type="entry name" value="Glyco_trans_2-like"/>
</dbReference>
<dbReference type="Pfam" id="PF00535">
    <property type="entry name" value="Glycos_transf_2"/>
    <property type="match status" value="1"/>
</dbReference>
<dbReference type="CDD" id="cd00761">
    <property type="entry name" value="Glyco_tranf_GTA_type"/>
    <property type="match status" value="1"/>
</dbReference>
<dbReference type="PANTHER" id="PTHR43685:SF11">
    <property type="entry name" value="GLYCOSYLTRANSFERASE TAGX-RELATED"/>
    <property type="match status" value="1"/>
</dbReference>
<comment type="caution">
    <text evidence="2">The sequence shown here is derived from an EMBL/GenBank/DDBJ whole genome shotgun (WGS) entry which is preliminary data.</text>
</comment>
<dbReference type="Proteomes" id="UP001499988">
    <property type="component" value="Unassembled WGS sequence"/>
</dbReference>
<dbReference type="Gene3D" id="3.90.550.10">
    <property type="entry name" value="Spore Coat Polysaccharide Biosynthesis Protein SpsA, Chain A"/>
    <property type="match status" value="1"/>
</dbReference>
<reference evidence="3" key="1">
    <citation type="journal article" date="2019" name="Int. J. Syst. Evol. Microbiol.">
        <title>The Global Catalogue of Microorganisms (GCM) 10K type strain sequencing project: providing services to taxonomists for standard genome sequencing and annotation.</title>
        <authorList>
            <consortium name="The Broad Institute Genomics Platform"/>
            <consortium name="The Broad Institute Genome Sequencing Center for Infectious Disease"/>
            <person name="Wu L."/>
            <person name="Ma J."/>
        </authorList>
    </citation>
    <scope>NUCLEOTIDE SEQUENCE [LARGE SCALE GENOMIC DNA]</scope>
    <source>
        <strain evidence="3">JCM 18401</strain>
    </source>
</reference>
<name>A0ABP9F6D2_9GAMM</name>
<dbReference type="PANTHER" id="PTHR43685">
    <property type="entry name" value="GLYCOSYLTRANSFERASE"/>
    <property type="match status" value="1"/>
</dbReference>
<protein>
    <submittedName>
        <fullName evidence="2">Glycosyltransferase family A protein</fullName>
    </submittedName>
</protein>
<evidence type="ECO:0000313" key="3">
    <source>
        <dbReference type="Proteomes" id="UP001499988"/>
    </source>
</evidence>
<sequence>MPDLELITVVITTYNRPDQLLGALHSVAEQDHPNIEVVVIDDASERDYREVLAAAPIPLRYVRLERNGGACRARNRGIREAQGSLIAFLDDDDRWVPAKLSRQVTALADGEACLCGYLRSTGRVHLLERDTIDAQRLYRHNRICGTSGLLVRRTVMQELWFDEALPNAQDWDLYLRLALRQPLRYVREPLMVFNDGGHERITNRSRQQSHKQLLDRLKAVEKHRPLIGESNYRRRVAGTLMAYWSQRNDRARVLWLCIKYAGWRATAGYMVSRLYPSTPSGD</sequence>
<accession>A0ABP9F6D2</accession>
<dbReference type="EMBL" id="BAABJZ010000084">
    <property type="protein sequence ID" value="GAA4890784.1"/>
    <property type="molecule type" value="Genomic_DNA"/>
</dbReference>
<proteinExistence type="predicted"/>